<keyword evidence="1" id="KW-0805">Transcription regulation</keyword>
<dbReference type="PANTHER" id="PTHR44688:SF16">
    <property type="entry name" value="DNA-BINDING TRANSCRIPTIONAL ACTIVATOR DEVR_DOSR"/>
    <property type="match status" value="1"/>
</dbReference>
<dbReference type="Pfam" id="PF00196">
    <property type="entry name" value="GerE"/>
    <property type="match status" value="1"/>
</dbReference>
<keyword evidence="2 7" id="KW-0238">DNA-binding</keyword>
<dbReference type="FunFam" id="1.10.10.10:FF:000153">
    <property type="entry name" value="LuxR family transcriptional regulator"/>
    <property type="match status" value="1"/>
</dbReference>
<feature type="transmembrane region" description="Helical" evidence="5">
    <location>
        <begin position="12"/>
        <end position="34"/>
    </location>
</feature>
<dbReference type="PRINTS" id="PR00038">
    <property type="entry name" value="HTHLUXR"/>
</dbReference>
<dbReference type="SUPFAM" id="SSF46894">
    <property type="entry name" value="C-terminal effector domain of the bipartite response regulators"/>
    <property type="match status" value="1"/>
</dbReference>
<dbReference type="InterPro" id="IPR000792">
    <property type="entry name" value="Tscrpt_reg_LuxR_C"/>
</dbReference>
<dbReference type="SMART" id="SM00421">
    <property type="entry name" value="HTH_LUXR"/>
    <property type="match status" value="1"/>
</dbReference>
<dbReference type="Proteomes" id="UP000446866">
    <property type="component" value="Unassembled WGS sequence"/>
</dbReference>
<dbReference type="GO" id="GO:0006355">
    <property type="term" value="P:regulation of DNA-templated transcription"/>
    <property type="evidence" value="ECO:0007669"/>
    <property type="project" value="InterPro"/>
</dbReference>
<keyword evidence="5" id="KW-1133">Transmembrane helix</keyword>
<evidence type="ECO:0000256" key="1">
    <source>
        <dbReference type="ARBA" id="ARBA00023015"/>
    </source>
</evidence>
<name>A0A845QHZ7_9FIRM</name>
<feature type="transmembrane region" description="Helical" evidence="5">
    <location>
        <begin position="77"/>
        <end position="96"/>
    </location>
</feature>
<evidence type="ECO:0000313" key="8">
    <source>
        <dbReference type="Proteomes" id="UP000446866"/>
    </source>
</evidence>
<dbReference type="Gene3D" id="1.10.10.10">
    <property type="entry name" value="Winged helix-like DNA-binding domain superfamily/Winged helix DNA-binding domain"/>
    <property type="match status" value="1"/>
</dbReference>
<dbReference type="CDD" id="cd06170">
    <property type="entry name" value="LuxR_C_like"/>
    <property type="match status" value="1"/>
</dbReference>
<dbReference type="AlphaFoldDB" id="A0A845QHZ7"/>
<proteinExistence type="predicted"/>
<evidence type="ECO:0000256" key="3">
    <source>
        <dbReference type="ARBA" id="ARBA00023163"/>
    </source>
</evidence>
<dbReference type="PROSITE" id="PS50043">
    <property type="entry name" value="HTH_LUXR_2"/>
    <property type="match status" value="1"/>
</dbReference>
<feature type="coiled-coil region" evidence="4">
    <location>
        <begin position="113"/>
        <end position="140"/>
    </location>
</feature>
<dbReference type="InterPro" id="IPR016032">
    <property type="entry name" value="Sig_transdc_resp-reg_C-effctor"/>
</dbReference>
<keyword evidence="5" id="KW-0472">Membrane</keyword>
<evidence type="ECO:0000256" key="4">
    <source>
        <dbReference type="SAM" id="Coils"/>
    </source>
</evidence>
<dbReference type="PANTHER" id="PTHR44688">
    <property type="entry name" value="DNA-BINDING TRANSCRIPTIONAL ACTIVATOR DEVR_DOSR"/>
    <property type="match status" value="1"/>
</dbReference>
<dbReference type="InterPro" id="IPR036388">
    <property type="entry name" value="WH-like_DNA-bd_sf"/>
</dbReference>
<keyword evidence="5" id="KW-0812">Transmembrane</keyword>
<gene>
    <name evidence="7" type="ORF">D0435_08870</name>
</gene>
<evidence type="ECO:0000259" key="6">
    <source>
        <dbReference type="PROSITE" id="PS50043"/>
    </source>
</evidence>
<feature type="transmembrane region" description="Helical" evidence="5">
    <location>
        <begin position="46"/>
        <end position="65"/>
    </location>
</feature>
<evidence type="ECO:0000256" key="5">
    <source>
        <dbReference type="SAM" id="Phobius"/>
    </source>
</evidence>
<comment type="caution">
    <text evidence="7">The sequence shown here is derived from an EMBL/GenBank/DDBJ whole genome shotgun (WGS) entry which is preliminary data.</text>
</comment>
<evidence type="ECO:0000313" key="7">
    <source>
        <dbReference type="EMBL" id="NBH61762.1"/>
    </source>
</evidence>
<organism evidence="7 8">
    <name type="scientific">Anaerotruncus colihominis</name>
    <dbReference type="NCBI Taxonomy" id="169435"/>
    <lineage>
        <taxon>Bacteria</taxon>
        <taxon>Bacillati</taxon>
        <taxon>Bacillota</taxon>
        <taxon>Clostridia</taxon>
        <taxon>Eubacteriales</taxon>
        <taxon>Oscillospiraceae</taxon>
        <taxon>Anaerotruncus</taxon>
    </lineage>
</organism>
<feature type="domain" description="HTH luxR-type" evidence="6">
    <location>
        <begin position="122"/>
        <end position="187"/>
    </location>
</feature>
<dbReference type="PROSITE" id="PS00622">
    <property type="entry name" value="HTH_LUXR_1"/>
    <property type="match status" value="1"/>
</dbReference>
<keyword evidence="4" id="KW-0175">Coiled coil</keyword>
<protein>
    <submittedName>
        <fullName evidence="7">DNA-binding response regulator</fullName>
    </submittedName>
</protein>
<keyword evidence="8" id="KW-1185">Reference proteome</keyword>
<dbReference type="GO" id="GO:0003677">
    <property type="term" value="F:DNA binding"/>
    <property type="evidence" value="ECO:0007669"/>
    <property type="project" value="UniProtKB-KW"/>
</dbReference>
<keyword evidence="3" id="KW-0804">Transcription</keyword>
<dbReference type="EMBL" id="QXWK01000015">
    <property type="protein sequence ID" value="NBH61762.1"/>
    <property type="molecule type" value="Genomic_DNA"/>
</dbReference>
<reference evidence="7 8" key="1">
    <citation type="submission" date="2018-08" db="EMBL/GenBank/DDBJ databases">
        <title>Murine metabolic-syndrome-specific gut microbial biobank.</title>
        <authorList>
            <person name="Liu C."/>
        </authorList>
    </citation>
    <scope>NUCLEOTIDE SEQUENCE [LARGE SCALE GENOMIC DNA]</scope>
    <source>
        <strain evidence="7 8">28</strain>
    </source>
</reference>
<accession>A0A845QHZ7</accession>
<sequence>MAAIILFREIYWIRLIIDVPLIGLLIVGSISSILNSVRSKAPKRFIAYKIVITFFMTVNYISYFISESGWIDGDKEVVMNITIYYWLVINAANMVLQYKRDFRSSYTSEAPVVMELSEALANVQNKYELTKREIEILEEIYSGKTNTQIAEALFISESTVKAHVYNLFRKLGVKSRVEAVCIVREEKEPKA</sequence>
<evidence type="ECO:0000256" key="2">
    <source>
        <dbReference type="ARBA" id="ARBA00023125"/>
    </source>
</evidence>